<protein>
    <recommendedName>
        <fullName evidence="1">Dienelactone hydrolase domain-containing protein</fullName>
    </recommendedName>
</protein>
<name>A0ABR1IE91_9HYPO</name>
<keyword evidence="3" id="KW-1185">Reference proteome</keyword>
<dbReference type="Proteomes" id="UP001498421">
    <property type="component" value="Unassembled WGS sequence"/>
</dbReference>
<dbReference type="Gene3D" id="3.40.50.1820">
    <property type="entry name" value="alpha/beta hydrolase"/>
    <property type="match status" value="1"/>
</dbReference>
<reference evidence="2 3" key="1">
    <citation type="journal article" date="2025" name="Microbiol. Resour. Announc.">
        <title>Draft genome sequences for Neonectria magnoliae and Neonectria punicea, canker pathogens of Liriodendron tulipifera and Acer saccharum in West Virginia.</title>
        <authorList>
            <person name="Petronek H.M."/>
            <person name="Kasson M.T."/>
            <person name="Metheny A.M."/>
            <person name="Stauder C.M."/>
            <person name="Lovett B."/>
            <person name="Lynch S.C."/>
            <person name="Garnas J.R."/>
            <person name="Kasson L.R."/>
            <person name="Stajich J.E."/>
        </authorList>
    </citation>
    <scope>NUCLEOTIDE SEQUENCE [LARGE SCALE GENOMIC DNA]</scope>
    <source>
        <strain evidence="2 3">NRRL 64651</strain>
    </source>
</reference>
<dbReference type="Pfam" id="PF01738">
    <property type="entry name" value="DLH"/>
    <property type="match status" value="1"/>
</dbReference>
<sequence length="223" mass="24538">MTSNPPAQCCTTGFLHEGNPKGTLITIDNGIQAYLASPPASKAHAGIGILYVLDVIGIWQNSKLMADVQSGLKYLRDTGVKCIGGVGYCFGGEYVVHHYKTASSSGFVAHPSFVEPEELAVITGLLSIAAAETGSIFPIEKRRELERIFIETKQEYQINLFSGVEHGFSVRGDPNVKVQRFAKEQAFHRAVSWLDSHLVDKREYGLKVYGILGLEYLCLNTWK</sequence>
<dbReference type="PANTHER" id="PTHR17630">
    <property type="entry name" value="DIENELACTONE HYDROLASE"/>
    <property type="match status" value="1"/>
</dbReference>
<proteinExistence type="predicted"/>
<dbReference type="InterPro" id="IPR029058">
    <property type="entry name" value="AB_hydrolase_fold"/>
</dbReference>
<gene>
    <name evidence="2" type="ORF">QQZ08_001572</name>
</gene>
<comment type="caution">
    <text evidence="2">The sequence shown here is derived from an EMBL/GenBank/DDBJ whole genome shotgun (WGS) entry which is preliminary data.</text>
</comment>
<evidence type="ECO:0000313" key="3">
    <source>
        <dbReference type="Proteomes" id="UP001498421"/>
    </source>
</evidence>
<evidence type="ECO:0000313" key="2">
    <source>
        <dbReference type="EMBL" id="KAK7431953.1"/>
    </source>
</evidence>
<accession>A0ABR1IE91</accession>
<organism evidence="2 3">
    <name type="scientific">Neonectria magnoliae</name>
    <dbReference type="NCBI Taxonomy" id="2732573"/>
    <lineage>
        <taxon>Eukaryota</taxon>
        <taxon>Fungi</taxon>
        <taxon>Dikarya</taxon>
        <taxon>Ascomycota</taxon>
        <taxon>Pezizomycotina</taxon>
        <taxon>Sordariomycetes</taxon>
        <taxon>Hypocreomycetidae</taxon>
        <taxon>Hypocreales</taxon>
        <taxon>Nectriaceae</taxon>
        <taxon>Neonectria</taxon>
    </lineage>
</organism>
<dbReference type="SUPFAM" id="SSF53474">
    <property type="entry name" value="alpha/beta-Hydrolases"/>
    <property type="match status" value="1"/>
</dbReference>
<dbReference type="InterPro" id="IPR002925">
    <property type="entry name" value="Dienelactn_hydro"/>
</dbReference>
<evidence type="ECO:0000259" key="1">
    <source>
        <dbReference type="Pfam" id="PF01738"/>
    </source>
</evidence>
<feature type="domain" description="Dienelactone hydrolase" evidence="1">
    <location>
        <begin position="63"/>
        <end position="197"/>
    </location>
</feature>
<dbReference type="EMBL" id="JAZAVK010000008">
    <property type="protein sequence ID" value="KAK7431953.1"/>
    <property type="molecule type" value="Genomic_DNA"/>
</dbReference>
<dbReference type="PANTHER" id="PTHR17630:SF44">
    <property type="entry name" value="PROTEIN AIM2"/>
    <property type="match status" value="1"/>
</dbReference>